<feature type="domain" description="VIT" evidence="2">
    <location>
        <begin position="129"/>
        <end position="257"/>
    </location>
</feature>
<dbReference type="InterPro" id="IPR011990">
    <property type="entry name" value="TPR-like_helical_dom_sf"/>
</dbReference>
<feature type="region of interest" description="Disordered" evidence="1">
    <location>
        <begin position="329"/>
        <end position="382"/>
    </location>
</feature>
<evidence type="ECO:0000313" key="4">
    <source>
        <dbReference type="Proteomes" id="UP000654075"/>
    </source>
</evidence>
<dbReference type="EMBL" id="CAJNNV010029976">
    <property type="protein sequence ID" value="CAE8630907.1"/>
    <property type="molecule type" value="Genomic_DNA"/>
</dbReference>
<dbReference type="PROSITE" id="PS51468">
    <property type="entry name" value="VIT"/>
    <property type="match status" value="1"/>
</dbReference>
<feature type="compositionally biased region" description="Polar residues" evidence="1">
    <location>
        <begin position="329"/>
        <end position="339"/>
    </location>
</feature>
<dbReference type="Pfam" id="PF08487">
    <property type="entry name" value="VIT"/>
    <property type="match status" value="1"/>
</dbReference>
<dbReference type="AlphaFoldDB" id="A0A813GZS8"/>
<name>A0A813GZS8_POLGL</name>
<dbReference type="OrthoDB" id="441278at2759"/>
<proteinExistence type="predicted"/>
<dbReference type="PANTHER" id="PTHR45737:SF6">
    <property type="entry name" value="VON WILLEBRAND FACTOR A DOMAIN-CONTAINING PROTEIN 5A"/>
    <property type="match status" value="1"/>
</dbReference>
<reference evidence="3" key="1">
    <citation type="submission" date="2021-02" db="EMBL/GenBank/DDBJ databases">
        <authorList>
            <person name="Dougan E. K."/>
            <person name="Rhodes N."/>
            <person name="Thang M."/>
            <person name="Chan C."/>
        </authorList>
    </citation>
    <scope>NUCLEOTIDE SEQUENCE</scope>
</reference>
<sequence>MTCESGGNSCNLNRDSPKKCGTSFASEYSGDSVLVDCTRRSYWSYRYQTVNYVKVGKASTFPTEVAKLQPAGVFFGASSDCPSGKTCKAYDGPTPALGIDTSSTPGPSSSQRASCYRPLAASSATSEDTGVAISMEDADGQALTVLGIDTKVALHGPFSYVSVQLTFQNPQDRTIEGRFRYVLPSGATVQRLAMNIRGSWMEGEVVEKAKAKAIWTSLLLQRRDPALMEQEQGNVFSAKVFPISARANVDLIVSYSVLVPMKNGVRRLVVPMAGLPAVTVLKTFVVVALASGEDVTVAQGPRGPLTANKTVAAGLTGYEQAASGVPTSDVNIEVSTGSDGSPAATATSTSNSNSNSTTTTRPTTTTITTPTTTPPTPPPPATSWMAGKYLVTRRGLNASEVGQPSARSRGGKWWFYVDSSASTADTFVARAVMLEAFLNQTLEKVAPTAVAVLAFDLDVVTLLPEASLGADLGRRAADALRARLPLGMTRLDRVLAHAARSGADFVVLLTDAMATLGDRGALLPRNLQGLPKTSKVFVLNFGNKMDLEVATEVAGVGGGRALSVAASSNASTAAARMSRAWDDLTAPIGNTGKIVGLTGGTAVYPAIFFDLQPDSEVVYFTIPESSMDLANISATSLQIGDQLLATPASTQASQTFSPLLQREGVRAELAVLAEKRTLSLNRTVQDSLAADMVLLSTTQRVLCPLTALLVLETEKDFERFGISRKARNDILIVTTQGVELERPSSAAFQKGVKELDAQEPENDLPDTDSFISSDSMQKSEQQPSVSTAQDSSGRLSKWVAAALVAVASLPTAGGLFGLERSWSLSVLSLAFLGVTVTLQGCFEERRYDDDSGYPEMRWLNMDTWAAQFLSNASQPSTRTRDEAQLWAQALAASNRTEELLSFSQGWLLWDPSNPAVYEYLGNAALAQGLSDTAVRAYASLAEISSSNAEMLLRSAWLCLTARDFALAAELAQRSIEQRAENANAYRALAIARYLLGDMPGARSAIASAKFADRPPRWDDQYWEQGTTPLLLLKELQHMEHWAAATSTENSSGREYRAIWGQTCEAQACTTLKDEAECSSAARSLSIPEETLPARSRDPRLMHWACEAENIGLGCSISRCGFLSYSPYNSTLPTERERASLCDCPKAAVAPELDAQLFALSWSGEANDVDLYIKAADWSLSSWSWKDEAKGAKHFGDVAQGFGPEFATTASKVEL</sequence>
<feature type="compositionally biased region" description="Acidic residues" evidence="1">
    <location>
        <begin position="757"/>
        <end position="766"/>
    </location>
</feature>
<dbReference type="Gene3D" id="1.25.40.10">
    <property type="entry name" value="Tetratricopeptide repeat domain"/>
    <property type="match status" value="1"/>
</dbReference>
<dbReference type="Gene3D" id="3.40.50.410">
    <property type="entry name" value="von Willebrand factor, type A domain"/>
    <property type="match status" value="1"/>
</dbReference>
<feature type="compositionally biased region" description="Low complexity" evidence="1">
    <location>
        <begin position="341"/>
        <end position="371"/>
    </location>
</feature>
<dbReference type="Proteomes" id="UP000654075">
    <property type="component" value="Unassembled WGS sequence"/>
</dbReference>
<feature type="compositionally biased region" description="Polar residues" evidence="1">
    <location>
        <begin position="769"/>
        <end position="790"/>
    </location>
</feature>
<dbReference type="SUPFAM" id="SSF48452">
    <property type="entry name" value="TPR-like"/>
    <property type="match status" value="1"/>
</dbReference>
<keyword evidence="4" id="KW-1185">Reference proteome</keyword>
<dbReference type="SUPFAM" id="SSF53300">
    <property type="entry name" value="vWA-like"/>
    <property type="match status" value="1"/>
</dbReference>
<protein>
    <recommendedName>
        <fullName evidence="2">VIT domain-containing protein</fullName>
    </recommendedName>
</protein>
<dbReference type="PANTHER" id="PTHR45737">
    <property type="entry name" value="VON WILLEBRAND FACTOR A DOMAIN-CONTAINING PROTEIN 5A"/>
    <property type="match status" value="1"/>
</dbReference>
<feature type="region of interest" description="Disordered" evidence="1">
    <location>
        <begin position="754"/>
        <end position="790"/>
    </location>
</feature>
<evidence type="ECO:0000259" key="2">
    <source>
        <dbReference type="PROSITE" id="PS51468"/>
    </source>
</evidence>
<accession>A0A813GZS8</accession>
<evidence type="ECO:0000256" key="1">
    <source>
        <dbReference type="SAM" id="MobiDB-lite"/>
    </source>
</evidence>
<organism evidence="3 4">
    <name type="scientific">Polarella glacialis</name>
    <name type="common">Dinoflagellate</name>
    <dbReference type="NCBI Taxonomy" id="89957"/>
    <lineage>
        <taxon>Eukaryota</taxon>
        <taxon>Sar</taxon>
        <taxon>Alveolata</taxon>
        <taxon>Dinophyceae</taxon>
        <taxon>Suessiales</taxon>
        <taxon>Suessiaceae</taxon>
        <taxon>Polarella</taxon>
    </lineage>
</organism>
<comment type="caution">
    <text evidence="3">The sequence shown here is derived from an EMBL/GenBank/DDBJ whole genome shotgun (WGS) entry which is preliminary data.</text>
</comment>
<evidence type="ECO:0000313" key="3">
    <source>
        <dbReference type="EMBL" id="CAE8630907.1"/>
    </source>
</evidence>
<gene>
    <name evidence="3" type="ORF">PGLA1383_LOCUS47078</name>
</gene>
<feature type="compositionally biased region" description="Pro residues" evidence="1">
    <location>
        <begin position="372"/>
        <end position="381"/>
    </location>
</feature>
<dbReference type="InterPro" id="IPR036465">
    <property type="entry name" value="vWFA_dom_sf"/>
</dbReference>
<dbReference type="InterPro" id="IPR013694">
    <property type="entry name" value="VIT"/>
</dbReference>
<feature type="non-terminal residue" evidence="3">
    <location>
        <position position="1"/>
    </location>
</feature>
<dbReference type="OMA" id="DYQLTTH"/>